<evidence type="ECO:0000256" key="6">
    <source>
        <dbReference type="ARBA" id="ARBA00023187"/>
    </source>
</evidence>
<keyword evidence="5" id="KW-0694">RNA-binding</keyword>
<keyword evidence="9" id="KW-1185">Reference proteome</keyword>
<dbReference type="InterPro" id="IPR034264">
    <property type="entry name" value="RBM48_RRM"/>
</dbReference>
<dbReference type="InterPro" id="IPR039599">
    <property type="entry name" value="RBM48"/>
</dbReference>
<keyword evidence="4" id="KW-0747">Spliceosome</keyword>
<organism evidence="8 9">
    <name type="scientific">Parnassius mnemosyne</name>
    <name type="common">clouded apollo</name>
    <dbReference type="NCBI Taxonomy" id="213953"/>
    <lineage>
        <taxon>Eukaryota</taxon>
        <taxon>Metazoa</taxon>
        <taxon>Ecdysozoa</taxon>
        <taxon>Arthropoda</taxon>
        <taxon>Hexapoda</taxon>
        <taxon>Insecta</taxon>
        <taxon>Pterygota</taxon>
        <taxon>Neoptera</taxon>
        <taxon>Endopterygota</taxon>
        <taxon>Lepidoptera</taxon>
        <taxon>Glossata</taxon>
        <taxon>Ditrysia</taxon>
        <taxon>Papilionoidea</taxon>
        <taxon>Papilionidae</taxon>
        <taxon>Parnassiinae</taxon>
        <taxon>Parnassini</taxon>
        <taxon>Parnassius</taxon>
        <taxon>Driopa</taxon>
    </lineage>
</organism>
<dbReference type="PANTHER" id="PTHR20957">
    <property type="entry name" value="RNA-BINDING PROTEIN 48"/>
    <property type="match status" value="1"/>
</dbReference>
<dbReference type="InterPro" id="IPR012677">
    <property type="entry name" value="Nucleotide-bd_a/b_plait_sf"/>
</dbReference>
<accession>A0AAV1L839</accession>
<evidence type="ECO:0000256" key="3">
    <source>
        <dbReference type="ARBA" id="ARBA00022664"/>
    </source>
</evidence>
<dbReference type="GO" id="GO:0008380">
    <property type="term" value="P:RNA splicing"/>
    <property type="evidence" value="ECO:0007669"/>
    <property type="project" value="UniProtKB-KW"/>
</dbReference>
<evidence type="ECO:0000256" key="2">
    <source>
        <dbReference type="ARBA" id="ARBA00015189"/>
    </source>
</evidence>
<name>A0AAV1L839_9NEOP</name>
<comment type="function">
    <text evidence="7">As a component of the minor spliceosome, involved in the splicing of U12-type introns in pre-mRNAs.</text>
</comment>
<proteinExistence type="inferred from homology"/>
<dbReference type="AlphaFoldDB" id="A0AAV1L839"/>
<dbReference type="Proteomes" id="UP001314205">
    <property type="component" value="Unassembled WGS sequence"/>
</dbReference>
<evidence type="ECO:0000256" key="7">
    <source>
        <dbReference type="ARBA" id="ARBA00035004"/>
    </source>
</evidence>
<keyword evidence="6" id="KW-0508">mRNA splicing</keyword>
<evidence type="ECO:0000256" key="4">
    <source>
        <dbReference type="ARBA" id="ARBA00022728"/>
    </source>
</evidence>
<comment type="caution">
    <text evidence="8">The sequence shown here is derived from an EMBL/GenBank/DDBJ whole genome shotgun (WGS) entry which is preliminary data.</text>
</comment>
<protein>
    <recommendedName>
        <fullName evidence="2">RNA-binding protein 48</fullName>
    </recommendedName>
</protein>
<dbReference type="GO" id="GO:0003723">
    <property type="term" value="F:RNA binding"/>
    <property type="evidence" value="ECO:0007669"/>
    <property type="project" value="UniProtKB-KW"/>
</dbReference>
<gene>
    <name evidence="8" type="ORF">PARMNEM_LOCUS11789</name>
</gene>
<evidence type="ECO:0000313" key="8">
    <source>
        <dbReference type="EMBL" id="CAK1591596.1"/>
    </source>
</evidence>
<comment type="similarity">
    <text evidence="1">Belongs to the RBM48 family.</text>
</comment>
<dbReference type="Gene3D" id="3.30.70.330">
    <property type="match status" value="1"/>
</dbReference>
<dbReference type="CDD" id="cd12442">
    <property type="entry name" value="RRM_RBM48"/>
    <property type="match status" value="1"/>
</dbReference>
<keyword evidence="3" id="KW-0507">mRNA processing</keyword>
<sequence>MQPETDENKKLLPHHKQEPLCTSRLPYRQGRKLTAVKVYTIALESNHLLIFGVPALNLRQETKALFMKFGKLLQFNISPQHPSEIFTETYHAQYERIQSARIAKRMLDTKNFYGGSLHVCYAPEMETVEETRQKLLQRQKDVLYRLRNLQMAETKPKETIDIEVPKAKVPKLNMGEINTISLGEQVKVSRSKRKKDVVDSNKTFKPCFINDSLNFVSTDNIQHNNLCDTKEKDIDNGLHNRVNDKNIIIEKGPVYNSEVKVKLKKTEESPVEVIDCTSIDKEVVTNINEHLNYDKFGNEDVRKVPKKPVNRIVFNVNKTS</sequence>
<dbReference type="GO" id="GO:0005654">
    <property type="term" value="C:nucleoplasm"/>
    <property type="evidence" value="ECO:0007669"/>
    <property type="project" value="TreeGrafter"/>
</dbReference>
<reference evidence="8 9" key="1">
    <citation type="submission" date="2023-11" db="EMBL/GenBank/DDBJ databases">
        <authorList>
            <person name="Hedman E."/>
            <person name="Englund M."/>
            <person name="Stromberg M."/>
            <person name="Nyberg Akerstrom W."/>
            <person name="Nylinder S."/>
            <person name="Jareborg N."/>
            <person name="Kallberg Y."/>
            <person name="Kronander E."/>
        </authorList>
    </citation>
    <scope>NUCLEOTIDE SEQUENCE [LARGE SCALE GENOMIC DNA]</scope>
</reference>
<dbReference type="GO" id="GO:0006397">
    <property type="term" value="P:mRNA processing"/>
    <property type="evidence" value="ECO:0007669"/>
    <property type="project" value="UniProtKB-KW"/>
</dbReference>
<dbReference type="InterPro" id="IPR035979">
    <property type="entry name" value="RBD_domain_sf"/>
</dbReference>
<dbReference type="EMBL" id="CAVLGL010000087">
    <property type="protein sequence ID" value="CAK1591596.1"/>
    <property type="molecule type" value="Genomic_DNA"/>
</dbReference>
<dbReference type="GO" id="GO:0005681">
    <property type="term" value="C:spliceosomal complex"/>
    <property type="evidence" value="ECO:0007669"/>
    <property type="project" value="UniProtKB-KW"/>
</dbReference>
<evidence type="ECO:0000313" key="9">
    <source>
        <dbReference type="Proteomes" id="UP001314205"/>
    </source>
</evidence>
<dbReference type="SUPFAM" id="SSF54928">
    <property type="entry name" value="RNA-binding domain, RBD"/>
    <property type="match status" value="1"/>
</dbReference>
<dbReference type="PANTHER" id="PTHR20957:SF0">
    <property type="entry name" value="RNA-BINDING PROTEIN 48"/>
    <property type="match status" value="1"/>
</dbReference>
<evidence type="ECO:0000256" key="1">
    <source>
        <dbReference type="ARBA" id="ARBA00006938"/>
    </source>
</evidence>
<evidence type="ECO:0000256" key="5">
    <source>
        <dbReference type="ARBA" id="ARBA00022884"/>
    </source>
</evidence>